<accession>A0A8C6H3V6</accession>
<proteinExistence type="predicted"/>
<feature type="region of interest" description="Disordered" evidence="1">
    <location>
        <begin position="85"/>
        <end position="130"/>
    </location>
</feature>
<evidence type="ECO:0000313" key="2">
    <source>
        <dbReference type="Ensembl" id="ENSMSIP00000016241.1"/>
    </source>
</evidence>
<protein>
    <recommendedName>
        <fullName evidence="4">THAP-type domain-containing protein</fullName>
    </recommendedName>
</protein>
<reference evidence="2" key="2">
    <citation type="submission" date="2025-09" db="UniProtKB">
        <authorList>
            <consortium name="Ensembl"/>
        </authorList>
    </citation>
    <scope>IDENTIFICATION</scope>
</reference>
<name>A0A8C6H3V6_MUSSI</name>
<dbReference type="AlphaFoldDB" id="A0A8C6H3V6"/>
<sequence length="130" mass="14797">MVQSCSAQGCKNHYNKDKPVSFHKRKTWNPKNSFPLLHPPASQVDGAIGLQMPPLQTPDNLSVFCDHNDTVEDTMHQRKRIFSWSSRWRSSGRSSRLPSSGAGSRRGSLKSSRKWSTFRERRTTRPRGAT</sequence>
<reference evidence="2" key="1">
    <citation type="submission" date="2025-08" db="UniProtKB">
        <authorList>
            <consortium name="Ensembl"/>
        </authorList>
    </citation>
    <scope>IDENTIFICATION</scope>
</reference>
<evidence type="ECO:0000313" key="3">
    <source>
        <dbReference type="Proteomes" id="UP000694415"/>
    </source>
</evidence>
<dbReference type="Proteomes" id="UP000694415">
    <property type="component" value="Unplaced"/>
</dbReference>
<organism evidence="2 3">
    <name type="scientific">Mus spicilegus</name>
    <name type="common">Mound-building mouse</name>
    <dbReference type="NCBI Taxonomy" id="10103"/>
    <lineage>
        <taxon>Eukaryota</taxon>
        <taxon>Metazoa</taxon>
        <taxon>Chordata</taxon>
        <taxon>Craniata</taxon>
        <taxon>Vertebrata</taxon>
        <taxon>Euteleostomi</taxon>
        <taxon>Mammalia</taxon>
        <taxon>Eutheria</taxon>
        <taxon>Euarchontoglires</taxon>
        <taxon>Glires</taxon>
        <taxon>Rodentia</taxon>
        <taxon>Myomorpha</taxon>
        <taxon>Muroidea</taxon>
        <taxon>Muridae</taxon>
        <taxon>Murinae</taxon>
        <taxon>Mus</taxon>
        <taxon>Mus</taxon>
    </lineage>
</organism>
<dbReference type="Ensembl" id="ENSMSIT00000020616.1">
    <property type="protein sequence ID" value="ENSMSIP00000016241.1"/>
    <property type="gene ID" value="ENSMSIG00000013964.1"/>
</dbReference>
<feature type="compositionally biased region" description="Low complexity" evidence="1">
    <location>
        <begin position="85"/>
        <end position="106"/>
    </location>
</feature>
<evidence type="ECO:0000256" key="1">
    <source>
        <dbReference type="SAM" id="MobiDB-lite"/>
    </source>
</evidence>
<keyword evidence="3" id="KW-1185">Reference proteome</keyword>
<evidence type="ECO:0008006" key="4">
    <source>
        <dbReference type="Google" id="ProtNLM"/>
    </source>
</evidence>